<name>A0A7G9TAC4_PSEMX</name>
<sequence>MKLTPTPITAAIAGLFAGIVMPLIWPKLGDETLNWVFAFLLVIALPMHVLVVGFKPPREAGQGGSNSALIKRVAVWLASALAAVALTRILSL</sequence>
<feature type="transmembrane region" description="Helical" evidence="1">
    <location>
        <begin position="73"/>
        <end position="91"/>
    </location>
</feature>
<gene>
    <name evidence="2" type="ORF">IAE60_14070</name>
</gene>
<dbReference type="GeneID" id="81472107"/>
<keyword evidence="1" id="KW-0472">Membrane</keyword>
<feature type="transmembrane region" description="Helical" evidence="1">
    <location>
        <begin position="32"/>
        <end position="52"/>
    </location>
</feature>
<dbReference type="AlphaFoldDB" id="A0A7G9TAC4"/>
<feature type="transmembrane region" description="Helical" evidence="1">
    <location>
        <begin position="7"/>
        <end position="26"/>
    </location>
</feature>
<reference evidence="2 3" key="1">
    <citation type="submission" date="2020-08" db="EMBL/GenBank/DDBJ databases">
        <title>Streptomycin Non-resistant strain, P. mexicana.</title>
        <authorList>
            <person name="Ganesh-Kumar S."/>
            <person name="Zhe T."/>
            <person name="Yu Z."/>
            <person name="Min Y."/>
        </authorList>
    </citation>
    <scope>NUCLEOTIDE SEQUENCE [LARGE SCALE GENOMIC DNA]</scope>
    <source>
        <strain evidence="2 3">GTZY2</strain>
    </source>
</reference>
<dbReference type="EMBL" id="CP060731">
    <property type="protein sequence ID" value="QNN77049.1"/>
    <property type="molecule type" value="Genomic_DNA"/>
</dbReference>
<organism evidence="2 3">
    <name type="scientific">Pseudoxanthomonas mexicana</name>
    <dbReference type="NCBI Taxonomy" id="128785"/>
    <lineage>
        <taxon>Bacteria</taxon>
        <taxon>Pseudomonadati</taxon>
        <taxon>Pseudomonadota</taxon>
        <taxon>Gammaproteobacteria</taxon>
        <taxon>Lysobacterales</taxon>
        <taxon>Lysobacteraceae</taxon>
        <taxon>Pseudoxanthomonas</taxon>
    </lineage>
</organism>
<evidence type="ECO:0000313" key="3">
    <source>
        <dbReference type="Proteomes" id="UP000515838"/>
    </source>
</evidence>
<dbReference type="Proteomes" id="UP000515838">
    <property type="component" value="Chromosome"/>
</dbReference>
<protein>
    <submittedName>
        <fullName evidence="2">Uncharacterized protein</fullName>
    </submittedName>
</protein>
<dbReference type="RefSeq" id="WP_187572737.1">
    <property type="nucleotide sequence ID" value="NZ_CP060731.1"/>
</dbReference>
<keyword evidence="1" id="KW-1133">Transmembrane helix</keyword>
<keyword evidence="1" id="KW-0812">Transmembrane</keyword>
<accession>A0A7G9TAC4</accession>
<proteinExistence type="predicted"/>
<evidence type="ECO:0000256" key="1">
    <source>
        <dbReference type="SAM" id="Phobius"/>
    </source>
</evidence>
<evidence type="ECO:0000313" key="2">
    <source>
        <dbReference type="EMBL" id="QNN77049.1"/>
    </source>
</evidence>